<keyword evidence="3" id="KW-1185">Reference proteome</keyword>
<dbReference type="GO" id="GO:0004658">
    <property type="term" value="F:propionyl-CoA carboxylase activity"/>
    <property type="evidence" value="ECO:0007669"/>
    <property type="project" value="InterPro"/>
</dbReference>
<evidence type="ECO:0000313" key="3">
    <source>
        <dbReference type="Proteomes" id="UP000625682"/>
    </source>
</evidence>
<feature type="region of interest" description="Disordered" evidence="1">
    <location>
        <begin position="36"/>
        <end position="60"/>
    </location>
</feature>
<gene>
    <name evidence="2" type="ORF">GCM10012282_50550</name>
</gene>
<dbReference type="InterPro" id="IPR032716">
    <property type="entry name" value="ACC_epsilon"/>
</dbReference>
<dbReference type="Proteomes" id="UP000625682">
    <property type="component" value="Unassembled WGS sequence"/>
</dbReference>
<dbReference type="AlphaFoldDB" id="A0A917L684"/>
<dbReference type="RefSeq" id="WP_189149678.1">
    <property type="nucleotide sequence ID" value="NZ_BAABER010000015.1"/>
</dbReference>
<organism evidence="2 3">
    <name type="scientific">Streptomyces lacrimifluminis</name>
    <dbReference type="NCBI Taxonomy" id="1500077"/>
    <lineage>
        <taxon>Bacteria</taxon>
        <taxon>Bacillati</taxon>
        <taxon>Actinomycetota</taxon>
        <taxon>Actinomycetes</taxon>
        <taxon>Kitasatosporales</taxon>
        <taxon>Streptomycetaceae</taxon>
        <taxon>Streptomyces</taxon>
    </lineage>
</organism>
<name>A0A917L684_9ACTN</name>
<sequence>MTTPGLRIEKGKATVEELAALTVLLLSRSALALRVGGPDGSHPTSWRPQTFDAPHSWRKR</sequence>
<evidence type="ECO:0000313" key="2">
    <source>
        <dbReference type="EMBL" id="GGJ47467.1"/>
    </source>
</evidence>
<dbReference type="EMBL" id="BMMU01000018">
    <property type="protein sequence ID" value="GGJ47467.1"/>
    <property type="molecule type" value="Genomic_DNA"/>
</dbReference>
<dbReference type="Pfam" id="PF13822">
    <property type="entry name" value="ACC_epsilon"/>
    <property type="match status" value="1"/>
</dbReference>
<evidence type="ECO:0008006" key="4">
    <source>
        <dbReference type="Google" id="ProtNLM"/>
    </source>
</evidence>
<comment type="caution">
    <text evidence="2">The sequence shown here is derived from an EMBL/GenBank/DDBJ whole genome shotgun (WGS) entry which is preliminary data.</text>
</comment>
<proteinExistence type="predicted"/>
<reference evidence="2" key="2">
    <citation type="submission" date="2020-09" db="EMBL/GenBank/DDBJ databases">
        <authorList>
            <person name="Sun Q."/>
            <person name="Zhou Y."/>
        </authorList>
    </citation>
    <scope>NUCLEOTIDE SEQUENCE</scope>
    <source>
        <strain evidence="2">CGMCC 4.7272</strain>
    </source>
</reference>
<reference evidence="2" key="1">
    <citation type="journal article" date="2014" name="Int. J. Syst. Evol. Microbiol.">
        <title>Complete genome sequence of Corynebacterium casei LMG S-19264T (=DSM 44701T), isolated from a smear-ripened cheese.</title>
        <authorList>
            <consortium name="US DOE Joint Genome Institute (JGI-PGF)"/>
            <person name="Walter F."/>
            <person name="Albersmeier A."/>
            <person name="Kalinowski J."/>
            <person name="Ruckert C."/>
        </authorList>
    </citation>
    <scope>NUCLEOTIDE SEQUENCE</scope>
    <source>
        <strain evidence="2">CGMCC 4.7272</strain>
    </source>
</reference>
<evidence type="ECO:0000256" key="1">
    <source>
        <dbReference type="SAM" id="MobiDB-lite"/>
    </source>
</evidence>
<dbReference type="GO" id="GO:0003989">
    <property type="term" value="F:acetyl-CoA carboxylase activity"/>
    <property type="evidence" value="ECO:0007669"/>
    <property type="project" value="InterPro"/>
</dbReference>
<accession>A0A917L684</accession>
<protein>
    <recommendedName>
        <fullName evidence="4">Acyl-CoA carboxylase subunit epsilon</fullName>
    </recommendedName>
</protein>